<sequence length="167" mass="19439">MTELNRKTLFSYIRWVLVTMLVISVFFHFFMLARVKGESMAPGYHDGDRVLVSRFYYDLQAPEYNDLVIIQYTSSNLAAPSLMIKRVVGLPGDHLEFRDGKLYRNEVLVEEPYLLDQDVTFPDRHVIVLEGEVFVMGDNRENSIDSRHFGCIDIQSQIIGKVIWKLF</sequence>
<dbReference type="InterPro" id="IPR019533">
    <property type="entry name" value="Peptidase_S26"/>
</dbReference>
<evidence type="ECO:0000256" key="6">
    <source>
        <dbReference type="PIRSR" id="PIRSR600223-1"/>
    </source>
</evidence>
<dbReference type="GO" id="GO:0005886">
    <property type="term" value="C:plasma membrane"/>
    <property type="evidence" value="ECO:0007669"/>
    <property type="project" value="UniProtKB-SubCell"/>
</dbReference>
<comment type="subcellular location">
    <subcellularLocation>
        <location evidence="2">Cell membrane</location>
        <topology evidence="2">Single-pass type II membrane protein</topology>
    </subcellularLocation>
    <subcellularLocation>
        <location evidence="7">Membrane</location>
        <topology evidence="7">Single-pass type II membrane protein</topology>
    </subcellularLocation>
</comment>
<keyword evidence="7" id="KW-0645">Protease</keyword>
<organism evidence="9 10">
    <name type="scientific">Candidatus Fimiplasma intestinipullorum</name>
    <dbReference type="NCBI Taxonomy" id="2840825"/>
    <lineage>
        <taxon>Bacteria</taxon>
        <taxon>Bacillati</taxon>
        <taxon>Bacillota</taxon>
        <taxon>Clostridia</taxon>
        <taxon>Eubacteriales</taxon>
        <taxon>Candidatus Fimiplasma</taxon>
    </lineage>
</organism>
<dbReference type="GO" id="GO:0006465">
    <property type="term" value="P:signal peptide processing"/>
    <property type="evidence" value="ECO:0007669"/>
    <property type="project" value="InterPro"/>
</dbReference>
<protein>
    <recommendedName>
        <fullName evidence="4 7">Signal peptidase I</fullName>
        <ecNumber evidence="4 7">3.4.21.89</ecNumber>
    </recommendedName>
</protein>
<feature type="active site" evidence="6">
    <location>
        <position position="39"/>
    </location>
</feature>
<evidence type="ECO:0000256" key="2">
    <source>
        <dbReference type="ARBA" id="ARBA00004401"/>
    </source>
</evidence>
<dbReference type="NCBIfam" id="TIGR02227">
    <property type="entry name" value="sigpep_I_bact"/>
    <property type="match status" value="1"/>
</dbReference>
<dbReference type="PROSITE" id="PS00760">
    <property type="entry name" value="SPASE_I_2"/>
    <property type="match status" value="1"/>
</dbReference>
<keyword evidence="5 7" id="KW-0378">Hydrolase</keyword>
<comment type="caution">
    <text evidence="9">The sequence shown here is derived from an EMBL/GenBank/DDBJ whole genome shotgun (WGS) entry which is preliminary data.</text>
</comment>
<dbReference type="EC" id="3.4.21.89" evidence="4 7"/>
<dbReference type="AlphaFoldDB" id="A0A9D1HP71"/>
<reference evidence="9" key="1">
    <citation type="submission" date="2020-10" db="EMBL/GenBank/DDBJ databases">
        <authorList>
            <person name="Gilroy R."/>
        </authorList>
    </citation>
    <scope>NUCLEOTIDE SEQUENCE</scope>
    <source>
        <strain evidence="9">CHK195-11698</strain>
    </source>
</reference>
<dbReference type="Gene3D" id="2.10.109.10">
    <property type="entry name" value="Umud Fragment, subunit A"/>
    <property type="match status" value="1"/>
</dbReference>
<evidence type="ECO:0000256" key="3">
    <source>
        <dbReference type="ARBA" id="ARBA00009370"/>
    </source>
</evidence>
<comment type="similarity">
    <text evidence="3 7">Belongs to the peptidase S26 family.</text>
</comment>
<dbReference type="CDD" id="cd06530">
    <property type="entry name" value="S26_SPase_I"/>
    <property type="match status" value="1"/>
</dbReference>
<dbReference type="PRINTS" id="PR00727">
    <property type="entry name" value="LEADERPTASE"/>
</dbReference>
<evidence type="ECO:0000259" key="8">
    <source>
        <dbReference type="Pfam" id="PF10502"/>
    </source>
</evidence>
<evidence type="ECO:0000313" key="10">
    <source>
        <dbReference type="Proteomes" id="UP000824175"/>
    </source>
</evidence>
<reference evidence="9" key="2">
    <citation type="journal article" date="2021" name="PeerJ">
        <title>Extensive microbial diversity within the chicken gut microbiome revealed by metagenomics and culture.</title>
        <authorList>
            <person name="Gilroy R."/>
            <person name="Ravi A."/>
            <person name="Getino M."/>
            <person name="Pursley I."/>
            <person name="Horton D.L."/>
            <person name="Alikhan N.F."/>
            <person name="Baker D."/>
            <person name="Gharbi K."/>
            <person name="Hall N."/>
            <person name="Watson M."/>
            <person name="Adriaenssens E.M."/>
            <person name="Foster-Nyarko E."/>
            <person name="Jarju S."/>
            <person name="Secka A."/>
            <person name="Antonio M."/>
            <person name="Oren A."/>
            <person name="Chaudhuri R.R."/>
            <person name="La Ragione R."/>
            <person name="Hildebrand F."/>
            <person name="Pallen M.J."/>
        </authorList>
    </citation>
    <scope>NUCLEOTIDE SEQUENCE</scope>
    <source>
        <strain evidence="9">CHK195-11698</strain>
    </source>
</reference>
<name>A0A9D1HP71_9FIRM</name>
<dbReference type="GO" id="GO:0004252">
    <property type="term" value="F:serine-type endopeptidase activity"/>
    <property type="evidence" value="ECO:0007669"/>
    <property type="project" value="InterPro"/>
</dbReference>
<feature type="transmembrane region" description="Helical" evidence="7">
    <location>
        <begin position="12"/>
        <end position="33"/>
    </location>
</feature>
<accession>A0A9D1HP71</accession>
<dbReference type="PROSITE" id="PS00761">
    <property type="entry name" value="SPASE_I_3"/>
    <property type="match status" value="1"/>
</dbReference>
<dbReference type="PANTHER" id="PTHR43390">
    <property type="entry name" value="SIGNAL PEPTIDASE I"/>
    <property type="match status" value="1"/>
</dbReference>
<evidence type="ECO:0000256" key="5">
    <source>
        <dbReference type="ARBA" id="ARBA00022801"/>
    </source>
</evidence>
<dbReference type="InterPro" id="IPR036286">
    <property type="entry name" value="LexA/Signal_pep-like_sf"/>
</dbReference>
<keyword evidence="7" id="KW-1133">Transmembrane helix</keyword>
<dbReference type="GO" id="GO:0009003">
    <property type="term" value="F:signal peptidase activity"/>
    <property type="evidence" value="ECO:0007669"/>
    <property type="project" value="UniProtKB-EC"/>
</dbReference>
<proteinExistence type="inferred from homology"/>
<dbReference type="PANTHER" id="PTHR43390:SF1">
    <property type="entry name" value="CHLOROPLAST PROCESSING PEPTIDASE"/>
    <property type="match status" value="1"/>
</dbReference>
<dbReference type="InterPro" id="IPR000223">
    <property type="entry name" value="Pept_S26A_signal_pept_1"/>
</dbReference>
<feature type="domain" description="Peptidase S26" evidence="8">
    <location>
        <begin position="14"/>
        <end position="164"/>
    </location>
</feature>
<keyword evidence="7" id="KW-0472">Membrane</keyword>
<gene>
    <name evidence="9" type="primary">lepB</name>
    <name evidence="9" type="ORF">IAD15_08880</name>
</gene>
<evidence type="ECO:0000256" key="7">
    <source>
        <dbReference type="RuleBase" id="RU362042"/>
    </source>
</evidence>
<dbReference type="Pfam" id="PF10502">
    <property type="entry name" value="Peptidase_S26"/>
    <property type="match status" value="1"/>
</dbReference>
<comment type="catalytic activity">
    <reaction evidence="1 7">
        <text>Cleavage of hydrophobic, N-terminal signal or leader sequences from secreted and periplasmic proteins.</text>
        <dbReference type="EC" id="3.4.21.89"/>
    </reaction>
</comment>
<keyword evidence="7" id="KW-0812">Transmembrane</keyword>
<evidence type="ECO:0000256" key="1">
    <source>
        <dbReference type="ARBA" id="ARBA00000677"/>
    </source>
</evidence>
<dbReference type="Proteomes" id="UP000824175">
    <property type="component" value="Unassembled WGS sequence"/>
</dbReference>
<evidence type="ECO:0000256" key="4">
    <source>
        <dbReference type="ARBA" id="ARBA00013208"/>
    </source>
</evidence>
<dbReference type="SUPFAM" id="SSF51306">
    <property type="entry name" value="LexA/Signal peptidase"/>
    <property type="match status" value="1"/>
</dbReference>
<dbReference type="InterPro" id="IPR019758">
    <property type="entry name" value="Pept_S26A_signal_pept_1_CS"/>
</dbReference>
<dbReference type="InterPro" id="IPR019757">
    <property type="entry name" value="Pept_S26A_signal_pept_1_Lys-AS"/>
</dbReference>
<feature type="active site" evidence="6">
    <location>
        <position position="85"/>
    </location>
</feature>
<dbReference type="EMBL" id="DVMJ01000075">
    <property type="protein sequence ID" value="HIU14168.1"/>
    <property type="molecule type" value="Genomic_DNA"/>
</dbReference>
<evidence type="ECO:0000313" key="9">
    <source>
        <dbReference type="EMBL" id="HIU14168.1"/>
    </source>
</evidence>